<feature type="domain" description="SH3b" evidence="3">
    <location>
        <begin position="26"/>
        <end position="88"/>
    </location>
</feature>
<dbReference type="Gene3D" id="2.40.40.10">
    <property type="entry name" value="RlpA-like domain"/>
    <property type="match status" value="1"/>
</dbReference>
<dbReference type="GO" id="GO:0009254">
    <property type="term" value="P:peptidoglycan turnover"/>
    <property type="evidence" value="ECO:0007669"/>
    <property type="project" value="InterPro"/>
</dbReference>
<dbReference type="CDD" id="cd14667">
    <property type="entry name" value="3D_containing_proteins"/>
    <property type="match status" value="1"/>
</dbReference>
<feature type="compositionally biased region" description="Basic and acidic residues" evidence="1">
    <location>
        <begin position="239"/>
        <end position="265"/>
    </location>
</feature>
<feature type="signal peptide" evidence="2">
    <location>
        <begin position="1"/>
        <end position="22"/>
    </location>
</feature>
<dbReference type="Proteomes" id="UP001198983">
    <property type="component" value="Chromosome"/>
</dbReference>
<dbReference type="InterPro" id="IPR052354">
    <property type="entry name" value="Cell_Wall_Dynamics_Protein"/>
</dbReference>
<keyword evidence="2" id="KW-0732">Signal</keyword>
<sequence>MLKNTLKTTAFVSMAMALGACASVESQAATVKEDLNLRKGASTEHNVKEVLDQGENIKILSESNGWYKVKTSDNETGWSYGKYVDASKQEKEEASAVLGTVTEYLNFRKGPSIENEIISVHEKGESVKVLSKKGDWYKVKTSDGEVGWSYRKYIKVSDAKFAWSDSDANGTLKDVANMRKGASTNYDVIKVLDEGQKVKVISSLDGWYKLQTSDGKTGWVHSSHLDTDVALMTSNKTSKVSDSKESSSAKESSSKKESSQDKLSESEVSSSSNKNIVVSATAYSGDGITATGTKPKWGTIAVDPDVIPYGTRVYIPRFGKTFIAEDCGGGIKGNKIDIFMNSDSQCNSWGVRNISIQILD</sequence>
<dbReference type="SUPFAM" id="SSF50685">
    <property type="entry name" value="Barwin-like endoglucanases"/>
    <property type="match status" value="1"/>
</dbReference>
<evidence type="ECO:0000256" key="1">
    <source>
        <dbReference type="SAM" id="MobiDB-lite"/>
    </source>
</evidence>
<dbReference type="PANTHER" id="PTHR34408">
    <property type="entry name" value="FAMILY PROTEIN, PUTATIVE-RELATED"/>
    <property type="match status" value="1"/>
</dbReference>
<feature type="domain" description="SH3b" evidence="3">
    <location>
        <begin position="93"/>
        <end position="158"/>
    </location>
</feature>
<feature type="domain" description="SH3b" evidence="3">
    <location>
        <begin position="165"/>
        <end position="229"/>
    </location>
</feature>
<dbReference type="InterPro" id="IPR036908">
    <property type="entry name" value="RlpA-like_sf"/>
</dbReference>
<organism evidence="4 5">
    <name type="scientific">Terrisporobacter hibernicus</name>
    <dbReference type="NCBI Taxonomy" id="2813371"/>
    <lineage>
        <taxon>Bacteria</taxon>
        <taxon>Bacillati</taxon>
        <taxon>Bacillota</taxon>
        <taxon>Clostridia</taxon>
        <taxon>Peptostreptococcales</taxon>
        <taxon>Peptostreptococcaceae</taxon>
        <taxon>Terrisporobacter</taxon>
    </lineage>
</organism>
<dbReference type="PROSITE" id="PS51781">
    <property type="entry name" value="SH3B"/>
    <property type="match status" value="3"/>
</dbReference>
<accession>A0AAX2ZCY0</accession>
<gene>
    <name evidence="4" type="ORF">JW646_16420</name>
</gene>
<dbReference type="InterPro" id="IPR010611">
    <property type="entry name" value="3D_dom"/>
</dbReference>
<evidence type="ECO:0000259" key="3">
    <source>
        <dbReference type="PROSITE" id="PS51781"/>
    </source>
</evidence>
<dbReference type="RefSeq" id="WP_148556530.1">
    <property type="nucleotide sequence ID" value="NZ_CP081135.1"/>
</dbReference>
<dbReference type="SMART" id="SM00287">
    <property type="entry name" value="SH3b"/>
    <property type="match status" value="3"/>
</dbReference>
<dbReference type="GO" id="GO:0019867">
    <property type="term" value="C:outer membrane"/>
    <property type="evidence" value="ECO:0007669"/>
    <property type="project" value="InterPro"/>
</dbReference>
<evidence type="ECO:0000256" key="2">
    <source>
        <dbReference type="SAM" id="SignalP"/>
    </source>
</evidence>
<dbReference type="Gene3D" id="2.30.30.40">
    <property type="entry name" value="SH3 Domains"/>
    <property type="match status" value="3"/>
</dbReference>
<proteinExistence type="predicted"/>
<protein>
    <submittedName>
        <fullName evidence="4">SH3 domain-containing protein</fullName>
    </submittedName>
</protein>
<dbReference type="Pfam" id="PF08239">
    <property type="entry name" value="SH3_3"/>
    <property type="match status" value="3"/>
</dbReference>
<feature type="chain" id="PRO_5043376713" evidence="2">
    <location>
        <begin position="23"/>
        <end position="360"/>
    </location>
</feature>
<dbReference type="InterPro" id="IPR059180">
    <property type="entry name" value="3D_YorM"/>
</dbReference>
<dbReference type="Pfam" id="PF06725">
    <property type="entry name" value="3D"/>
    <property type="match status" value="1"/>
</dbReference>
<name>A0AAX2ZCY0_9FIRM</name>
<dbReference type="PROSITE" id="PS51257">
    <property type="entry name" value="PROKAR_LIPOPROTEIN"/>
    <property type="match status" value="1"/>
</dbReference>
<dbReference type="InterPro" id="IPR003646">
    <property type="entry name" value="SH3-like_bac-type"/>
</dbReference>
<dbReference type="GO" id="GO:0004553">
    <property type="term" value="F:hydrolase activity, hydrolyzing O-glycosyl compounds"/>
    <property type="evidence" value="ECO:0007669"/>
    <property type="project" value="InterPro"/>
</dbReference>
<evidence type="ECO:0000313" key="4">
    <source>
        <dbReference type="EMBL" id="UEL47198.1"/>
    </source>
</evidence>
<evidence type="ECO:0000313" key="5">
    <source>
        <dbReference type="Proteomes" id="UP001198983"/>
    </source>
</evidence>
<dbReference type="KEGG" id="tem:JW646_16420"/>
<dbReference type="PANTHER" id="PTHR34408:SF1">
    <property type="entry name" value="GLYCOSYL HYDROLASE FAMILY 19 DOMAIN-CONTAINING PROTEIN HI_1415"/>
    <property type="match status" value="1"/>
</dbReference>
<keyword evidence="5" id="KW-1185">Reference proteome</keyword>
<reference evidence="4 5" key="1">
    <citation type="journal article" date="2023" name="Int. J. Syst. Evol. Microbiol.">
        <title>Terrisporobacter hibernicus sp. nov., isolated from bovine faeces in Northern Ireland.</title>
        <authorList>
            <person name="Mitchell M."/>
            <person name="Nguyen S.V."/>
            <person name="Connor M."/>
            <person name="Fairley D.J."/>
            <person name="Donoghue O."/>
            <person name="Marshall H."/>
            <person name="Koolman L."/>
            <person name="McMullan G."/>
            <person name="Schaffer K.E."/>
            <person name="McGrath J.W."/>
            <person name="Fanning S."/>
        </authorList>
    </citation>
    <scope>NUCLEOTIDE SEQUENCE [LARGE SCALE GENOMIC DNA]</scope>
    <source>
        <strain evidence="4 5">MCA3</strain>
    </source>
</reference>
<feature type="region of interest" description="Disordered" evidence="1">
    <location>
        <begin position="236"/>
        <end position="268"/>
    </location>
</feature>
<dbReference type="EMBL" id="CP081135">
    <property type="protein sequence ID" value="UEL47198.1"/>
    <property type="molecule type" value="Genomic_DNA"/>
</dbReference>
<dbReference type="AlphaFoldDB" id="A0AAX2ZCY0"/>